<protein>
    <submittedName>
        <fullName evidence="3">Uncharacterized protein</fullName>
    </submittedName>
</protein>
<feature type="coiled-coil region" evidence="1">
    <location>
        <begin position="231"/>
        <end position="312"/>
    </location>
</feature>
<organism evidence="3 4">
    <name type="scientific">Xylanibacillus composti</name>
    <dbReference type="NCBI Taxonomy" id="1572762"/>
    <lineage>
        <taxon>Bacteria</taxon>
        <taxon>Bacillati</taxon>
        <taxon>Bacillota</taxon>
        <taxon>Bacilli</taxon>
        <taxon>Bacillales</taxon>
        <taxon>Paenibacillaceae</taxon>
        <taxon>Xylanibacillus</taxon>
    </lineage>
</organism>
<name>A0A8J4M282_9BACL</name>
<keyword evidence="4" id="KW-1185">Reference proteome</keyword>
<feature type="transmembrane region" description="Helical" evidence="2">
    <location>
        <begin position="21"/>
        <end position="42"/>
    </location>
</feature>
<evidence type="ECO:0000313" key="4">
    <source>
        <dbReference type="Proteomes" id="UP000677918"/>
    </source>
</evidence>
<accession>A0A8J4M282</accession>
<comment type="caution">
    <text evidence="3">The sequence shown here is derived from an EMBL/GenBank/DDBJ whole genome shotgun (WGS) entry which is preliminary data.</text>
</comment>
<keyword evidence="2" id="KW-0812">Transmembrane</keyword>
<keyword evidence="2" id="KW-0472">Membrane</keyword>
<keyword evidence="1" id="KW-0175">Coiled coil</keyword>
<evidence type="ECO:0000256" key="2">
    <source>
        <dbReference type="SAM" id="Phobius"/>
    </source>
</evidence>
<dbReference type="AlphaFoldDB" id="A0A8J4M282"/>
<dbReference type="Proteomes" id="UP000677918">
    <property type="component" value="Unassembled WGS sequence"/>
</dbReference>
<evidence type="ECO:0000313" key="3">
    <source>
        <dbReference type="EMBL" id="GIQ68256.1"/>
    </source>
</evidence>
<reference evidence="3" key="1">
    <citation type="submission" date="2021-04" db="EMBL/GenBank/DDBJ databases">
        <title>Draft genome sequence of Xylanibacillus composti strain K13.</title>
        <authorList>
            <person name="Uke A."/>
            <person name="Chhe C."/>
            <person name="Baramee S."/>
            <person name="Kosugi A."/>
        </authorList>
    </citation>
    <scope>NUCLEOTIDE SEQUENCE</scope>
    <source>
        <strain evidence="3">K13</strain>
    </source>
</reference>
<dbReference type="RefSeq" id="WP_213410870.1">
    <property type="nucleotide sequence ID" value="NZ_BOVK01000014.1"/>
</dbReference>
<dbReference type="EMBL" id="BOVK01000014">
    <property type="protein sequence ID" value="GIQ68256.1"/>
    <property type="molecule type" value="Genomic_DNA"/>
</dbReference>
<gene>
    <name evidence="3" type="ORF">XYCOK13_10800</name>
</gene>
<proteinExistence type="predicted"/>
<keyword evidence="2" id="KW-1133">Transmembrane helix</keyword>
<evidence type="ECO:0000256" key="1">
    <source>
        <dbReference type="SAM" id="Coils"/>
    </source>
</evidence>
<sequence>MRNRDRRKGNGWKGLIRGQSGAVSVMVMIILSALLFAQAVLLELGKVWAAEREAEAALKAAVRSALSVYDQELQAYGLYGASKLPAEAAFREVLEANMSSLQPASFWSAAPIALGEAHIRMDRSLADPNLFEAQLLEEMKYRAPVEYVLLIMEPWLDEGVADQLSRGSTLRSSLKELEALISQREAKLDEAGEDLQQMLAPQGRSGTVYQQLMANFSELHQLAEQIGILDLEVIRKELQAAEEERSGLIANRNQLQQQLHLIALSMQAGPNPGAVEAMRQISEQIARLTEAIHNLSERVSDLSQQVKRLLRYWELIGEAESRLEEHYDWLVSRQDSAGTHLREAREINEQLRRKTEEAQEAAEQSIPVYPGSFFTDTEIGASEAVGQFGALRASFRTMELATGSDFVNIHGRLVRLAEAWRNTSHDQWSIWNTFDQKRKQQQAEAEKQKAAEEERTEQVLGQLQDLLYQCPGEDQEQYRQLRGHYQLYAGEQIDTVQESDQPANMEVDAAGSKAFSLADEITGALLGARDKAYVSEYVLNKFTYRTFEGLSHEKAHNRAHMLANQEAEYVIYGLDSCAANHSAAFAEMFLIRLAIRTVEALMDPGQRVLTFMSPWLTFLWALAEGAVAALADMRKLVQGERVELSAKLPKALAFSYKDYLRMFLLLHPHSRQRTARLQSLVHANTGRNLHDAYTYAEVTLRGEARMMIIPGQIAVRKEAAWSY</sequence>